<dbReference type="Pfam" id="PF08704">
    <property type="entry name" value="GCD14"/>
    <property type="match status" value="1"/>
</dbReference>
<evidence type="ECO:0000313" key="7">
    <source>
        <dbReference type="Proteomes" id="UP001524383"/>
    </source>
</evidence>
<keyword evidence="7" id="KW-1185">Reference proteome</keyword>
<evidence type="ECO:0000256" key="4">
    <source>
        <dbReference type="ARBA" id="ARBA00022694"/>
    </source>
</evidence>
<dbReference type="CDD" id="cd02440">
    <property type="entry name" value="AdoMet_MTases"/>
    <property type="match status" value="1"/>
</dbReference>
<reference evidence="6 7" key="1">
    <citation type="submission" date="2019-08" db="EMBL/GenBank/DDBJ databases">
        <authorList>
            <person name="Chen S.-C."/>
            <person name="Lai M.-C."/>
            <person name="You Y.-T."/>
        </authorList>
    </citation>
    <scope>NUCLEOTIDE SEQUENCE [LARGE SCALE GENOMIC DNA]</scope>
    <source>
        <strain evidence="6 7">P2F9704a</strain>
    </source>
</reference>
<accession>A0ABD4TKE3</accession>
<dbReference type="GO" id="GO:0008033">
    <property type="term" value="P:tRNA processing"/>
    <property type="evidence" value="ECO:0007669"/>
    <property type="project" value="UniProtKB-KW"/>
</dbReference>
<organism evidence="6 7">
    <name type="scientific">Methanocalculus taiwanensis</name>
    <dbReference type="NCBI Taxonomy" id="106207"/>
    <lineage>
        <taxon>Archaea</taxon>
        <taxon>Methanobacteriati</taxon>
        <taxon>Methanobacteriota</taxon>
        <taxon>Stenosarchaea group</taxon>
        <taxon>Methanomicrobia</taxon>
        <taxon>Methanomicrobiales</taxon>
        <taxon>Methanocalculaceae</taxon>
        <taxon>Methanocalculus</taxon>
    </lineage>
</organism>
<dbReference type="InterPro" id="IPR029063">
    <property type="entry name" value="SAM-dependent_MTases_sf"/>
</dbReference>
<evidence type="ECO:0000256" key="1">
    <source>
        <dbReference type="ARBA" id="ARBA00022603"/>
    </source>
</evidence>
<proteinExistence type="predicted"/>
<dbReference type="InterPro" id="IPR049470">
    <property type="entry name" value="TRM61_C"/>
</dbReference>
<dbReference type="AlphaFoldDB" id="A0ABD4TKE3"/>
<evidence type="ECO:0000259" key="5">
    <source>
        <dbReference type="Pfam" id="PF08704"/>
    </source>
</evidence>
<comment type="caution">
    <text evidence="6">The sequence shown here is derived from an EMBL/GenBank/DDBJ whole genome shotgun (WGS) entry which is preliminary data.</text>
</comment>
<dbReference type="GO" id="GO:0032259">
    <property type="term" value="P:methylation"/>
    <property type="evidence" value="ECO:0007669"/>
    <property type="project" value="UniProtKB-KW"/>
</dbReference>
<protein>
    <submittedName>
        <fullName evidence="6">Methyltransferase domain-containing protein</fullName>
    </submittedName>
</protein>
<keyword evidence="2" id="KW-0808">Transferase</keyword>
<feature type="domain" description="tRNA (adenine(58)-N(1))-methyltransferase catalytic subunit TRM61 C-terminal" evidence="5">
    <location>
        <begin position="79"/>
        <end position="217"/>
    </location>
</feature>
<name>A0ABD4TKE3_9EURY</name>
<dbReference type="PROSITE" id="PS51620">
    <property type="entry name" value="SAM_TRM61"/>
    <property type="match status" value="1"/>
</dbReference>
<keyword evidence="4" id="KW-0819">tRNA processing</keyword>
<keyword evidence="1 6" id="KW-0489">Methyltransferase</keyword>
<dbReference type="Proteomes" id="UP001524383">
    <property type="component" value="Unassembled WGS sequence"/>
</dbReference>
<evidence type="ECO:0000313" key="6">
    <source>
        <dbReference type="EMBL" id="MCQ1538403.1"/>
    </source>
</evidence>
<gene>
    <name evidence="6" type="ORF">FTO68_05300</name>
</gene>
<dbReference type="SUPFAM" id="SSF53335">
    <property type="entry name" value="S-adenosyl-L-methionine-dependent methyltransferases"/>
    <property type="match status" value="1"/>
</dbReference>
<sequence length="242" mass="26597">MIEEGDRVILVGQKREYYLRAGPGKFGSDAGEIQLADLIGKMPGDRVETHLGKTFTIRVPRPPDFFTHGKRSGAPMLPKDIGMVIAYTGMNRNDSVLDAGTGSGVAAIYFGGIAHHVDTYEIRPEFARLAEKNIVDASLDNVTVHAEDVLSAEGSYDIVHLDMMIQKEHVAHAHSLLVPGGFFVTYTPFFEQTFSVIDACNEFFSGGVNCFECMERELTRTARGTRPSTRVAHSGFLTIARK</sequence>
<dbReference type="InterPro" id="IPR014816">
    <property type="entry name" value="tRNA_MeTrfase_Gcd14"/>
</dbReference>
<dbReference type="Gene3D" id="3.40.50.150">
    <property type="entry name" value="Vaccinia Virus protein VP39"/>
    <property type="match status" value="1"/>
</dbReference>
<evidence type="ECO:0000256" key="2">
    <source>
        <dbReference type="ARBA" id="ARBA00022679"/>
    </source>
</evidence>
<dbReference type="GO" id="GO:0016426">
    <property type="term" value="F:tRNA (adenine) methyltransferase activity"/>
    <property type="evidence" value="ECO:0007669"/>
    <property type="project" value="UniProtKB-ARBA"/>
</dbReference>
<dbReference type="RefSeq" id="WP_255332349.1">
    <property type="nucleotide sequence ID" value="NZ_VOTZ01000009.1"/>
</dbReference>
<evidence type="ECO:0000256" key="3">
    <source>
        <dbReference type="ARBA" id="ARBA00022691"/>
    </source>
</evidence>
<keyword evidence="3" id="KW-0949">S-adenosyl-L-methionine</keyword>
<dbReference type="PANTHER" id="PTHR12133:SF1">
    <property type="entry name" value="TRNA (ADENINE(58)-N(1))-METHYLTRANSFERASE, MITOCHONDRIAL"/>
    <property type="match status" value="1"/>
</dbReference>
<dbReference type="Gene3D" id="3.10.330.20">
    <property type="match status" value="1"/>
</dbReference>
<dbReference type="FunFam" id="3.10.330.20:FF:000003">
    <property type="entry name" value="tRNA (Adenine(58)-N(1))-methyltransferase, mitochondrial isoform X1"/>
    <property type="match status" value="1"/>
</dbReference>
<dbReference type="EMBL" id="VOTZ01000009">
    <property type="protein sequence ID" value="MCQ1538403.1"/>
    <property type="molecule type" value="Genomic_DNA"/>
</dbReference>
<dbReference type="PANTHER" id="PTHR12133">
    <property type="entry name" value="TRNA (ADENINE(58)-N(1))-METHYLTRANSFERASE"/>
    <property type="match status" value="1"/>
</dbReference>